<accession>A0AAF5RWG1</accession>
<dbReference type="AlphaFoldDB" id="A0AAF5RWG1"/>
<evidence type="ECO:0000313" key="1">
    <source>
        <dbReference type="Proteomes" id="UP000093561"/>
    </source>
</evidence>
<reference evidence="2" key="3">
    <citation type="submission" date="2024-02" db="UniProtKB">
        <authorList>
            <consortium name="WormBaseParasite"/>
        </authorList>
    </citation>
    <scope>IDENTIFICATION</scope>
    <source>
        <strain evidence="2">pt0022</strain>
    </source>
</reference>
<name>A0AAF5RWG1_WUCBA</name>
<organism evidence="1 2">
    <name type="scientific">Wuchereria bancrofti</name>
    <dbReference type="NCBI Taxonomy" id="6293"/>
    <lineage>
        <taxon>Eukaryota</taxon>
        <taxon>Metazoa</taxon>
        <taxon>Ecdysozoa</taxon>
        <taxon>Nematoda</taxon>
        <taxon>Chromadorea</taxon>
        <taxon>Rhabditida</taxon>
        <taxon>Spirurina</taxon>
        <taxon>Spiruromorpha</taxon>
        <taxon>Filarioidea</taxon>
        <taxon>Onchocercidae</taxon>
        <taxon>Wuchereria</taxon>
    </lineage>
</organism>
<dbReference type="Proteomes" id="UP000093561">
    <property type="component" value="Unassembled WGS sequence"/>
</dbReference>
<sequence>MKDQDLLIVLIGHQMIEEYDWMMLKISDAGKKRKKEKLWEKKKNVKEDDEFVILLDAEVEGVVLVVDGTEVYVLELANELLRDDGLD</sequence>
<dbReference type="WBParaSite" id="mrna-Wban_07489">
    <property type="protein sequence ID" value="mrna-Wban_07489"/>
    <property type="gene ID" value="Wban_07489"/>
</dbReference>
<evidence type="ECO:0000313" key="2">
    <source>
        <dbReference type="WBParaSite" id="mrna-Wban_07489"/>
    </source>
</evidence>
<reference evidence="1" key="2">
    <citation type="journal article" date="2016" name="Mol. Ecol.">
        <title>Population genomics of the filarial nematode parasite Wuchereria bancrofti from mosquitoes.</title>
        <authorList>
            <person name="Small S.T."/>
            <person name="Reimer L.J."/>
            <person name="Tisch D.J."/>
            <person name="King C.L."/>
            <person name="Christensen B.M."/>
            <person name="Siba P.M."/>
            <person name="Kazura J.W."/>
            <person name="Serre D."/>
            <person name="Zimmerman P.A."/>
        </authorList>
    </citation>
    <scope>NUCLEOTIDE SEQUENCE</scope>
    <source>
        <strain evidence="1">pt0022</strain>
    </source>
</reference>
<reference evidence="1" key="1">
    <citation type="submission" date="2015-03" db="EMBL/GenBank/DDBJ databases">
        <title>Wuchereria bancrofti Genome Sequencing Papua New Guinea Strain.</title>
        <authorList>
            <person name="Small S.T."/>
            <person name="Serre D."/>
            <person name="Zimmerman P.A."/>
        </authorList>
    </citation>
    <scope>NUCLEOTIDE SEQUENCE [LARGE SCALE GENOMIC DNA]</scope>
    <source>
        <strain evidence="1">pt0022</strain>
    </source>
</reference>
<proteinExistence type="predicted"/>
<protein>
    <submittedName>
        <fullName evidence="2">Uncharacterized protein</fullName>
    </submittedName>
</protein>